<protein>
    <recommendedName>
        <fullName evidence="4">Leucine-binding protein domain-containing protein</fullName>
    </recommendedName>
</protein>
<accession>A0A383ENV3</accession>
<evidence type="ECO:0000259" key="4">
    <source>
        <dbReference type="Pfam" id="PF13458"/>
    </source>
</evidence>
<dbReference type="InterPro" id="IPR051010">
    <property type="entry name" value="BCAA_transport"/>
</dbReference>
<dbReference type="PRINTS" id="PR00337">
    <property type="entry name" value="LEUILEVALBP"/>
</dbReference>
<dbReference type="Pfam" id="PF13458">
    <property type="entry name" value="Peripla_BP_6"/>
    <property type="match status" value="1"/>
</dbReference>
<evidence type="ECO:0000313" key="5">
    <source>
        <dbReference type="EMBL" id="SVE58451.1"/>
    </source>
</evidence>
<keyword evidence="2" id="KW-0732">Signal</keyword>
<dbReference type="AlphaFoldDB" id="A0A383ENV3"/>
<dbReference type="InterPro" id="IPR028082">
    <property type="entry name" value="Peripla_BP_I"/>
</dbReference>
<organism evidence="5">
    <name type="scientific">marine metagenome</name>
    <dbReference type="NCBI Taxonomy" id="408172"/>
    <lineage>
        <taxon>unclassified sequences</taxon>
        <taxon>metagenomes</taxon>
        <taxon>ecological metagenomes</taxon>
    </lineage>
</organism>
<dbReference type="InterPro" id="IPR000709">
    <property type="entry name" value="Leu_Ile_Val-bd"/>
</dbReference>
<gene>
    <name evidence="5" type="ORF">METZ01_LOCUS511305</name>
</gene>
<evidence type="ECO:0000256" key="1">
    <source>
        <dbReference type="ARBA" id="ARBA00022448"/>
    </source>
</evidence>
<name>A0A383ENV3_9ZZZZ</name>
<dbReference type="SUPFAM" id="SSF53822">
    <property type="entry name" value="Periplasmic binding protein-like I"/>
    <property type="match status" value="1"/>
</dbReference>
<dbReference type="Gene3D" id="3.40.50.2300">
    <property type="match status" value="1"/>
</dbReference>
<feature type="domain" description="Leucine-binding protein" evidence="4">
    <location>
        <begin position="27"/>
        <end position="153"/>
    </location>
</feature>
<evidence type="ECO:0000256" key="2">
    <source>
        <dbReference type="ARBA" id="ARBA00022729"/>
    </source>
</evidence>
<proteinExistence type="predicted"/>
<dbReference type="PANTHER" id="PTHR30483:SF6">
    <property type="entry name" value="PERIPLASMIC BINDING PROTEIN OF ABC TRANSPORTER FOR NATURAL AMINO ACIDS"/>
    <property type="match status" value="1"/>
</dbReference>
<keyword evidence="1" id="KW-0813">Transport</keyword>
<keyword evidence="3" id="KW-0029">Amino-acid transport</keyword>
<evidence type="ECO:0000256" key="3">
    <source>
        <dbReference type="ARBA" id="ARBA00022970"/>
    </source>
</evidence>
<reference evidence="5" key="1">
    <citation type="submission" date="2018-05" db="EMBL/GenBank/DDBJ databases">
        <authorList>
            <person name="Lanie J.A."/>
            <person name="Ng W.-L."/>
            <person name="Kazmierczak K.M."/>
            <person name="Andrzejewski T.M."/>
            <person name="Davidsen T.M."/>
            <person name="Wayne K.J."/>
            <person name="Tettelin H."/>
            <person name="Glass J.I."/>
            <person name="Rusch D."/>
            <person name="Podicherti R."/>
            <person name="Tsui H.-C.T."/>
            <person name="Winkler M.E."/>
        </authorList>
    </citation>
    <scope>NUCLEOTIDE SEQUENCE</scope>
</reference>
<dbReference type="InterPro" id="IPR028081">
    <property type="entry name" value="Leu-bd"/>
</dbReference>
<dbReference type="EMBL" id="UINC01227529">
    <property type="protein sequence ID" value="SVE58451.1"/>
    <property type="molecule type" value="Genomic_DNA"/>
</dbReference>
<dbReference type="GO" id="GO:0006865">
    <property type="term" value="P:amino acid transport"/>
    <property type="evidence" value="ECO:0007669"/>
    <property type="project" value="UniProtKB-KW"/>
</dbReference>
<dbReference type="PANTHER" id="PTHR30483">
    <property type="entry name" value="LEUCINE-SPECIFIC-BINDING PROTEIN"/>
    <property type="match status" value="1"/>
</dbReference>
<feature type="non-terminal residue" evidence="5">
    <location>
        <position position="156"/>
    </location>
</feature>
<sequence length="156" mass="17483">MLTKFIKIILISFAIFNFTISAKSADTIKIALIEPMSGPLAAIGLDLIEGMEFFAERINNAGGVLGGRHIEIVPFDNQMVAEKTIQQLRKVIDQDIRYVSQGVGSNHALNIIKTLKKHNKRNPGKEIMFLNHSAVTTSFTNELCDFYHFRFDANVD</sequence>